<dbReference type="Pfam" id="PF13304">
    <property type="entry name" value="AAA_21"/>
    <property type="match status" value="1"/>
</dbReference>
<dbReference type="AlphaFoldDB" id="A0AAD0LCZ4"/>
<feature type="domain" description="ATPase AAA-type core" evidence="1">
    <location>
        <begin position="291"/>
        <end position="370"/>
    </location>
</feature>
<dbReference type="Proteomes" id="UP000251617">
    <property type="component" value="Chromosome"/>
</dbReference>
<dbReference type="Gene3D" id="3.40.50.300">
    <property type="entry name" value="P-loop containing nucleotide triphosphate hydrolases"/>
    <property type="match status" value="2"/>
</dbReference>
<evidence type="ECO:0008006" key="5">
    <source>
        <dbReference type="Google" id="ProtNLM"/>
    </source>
</evidence>
<dbReference type="GO" id="GO:0006302">
    <property type="term" value="P:double-strand break repair"/>
    <property type="evidence" value="ECO:0007669"/>
    <property type="project" value="InterPro"/>
</dbReference>
<dbReference type="CDD" id="cd00267">
    <property type="entry name" value="ABC_ATPase"/>
    <property type="match status" value="1"/>
</dbReference>
<sequence length="603" mass="68460">MYISNIQINNYGPITDLSLDFPFNGQNPKPVLLVGQNGAGKSLFLANIINALITGRQDEYDDNEVEQGRVYKYRMPSYISSGKSYSYIKVQFQSGAKVEELQLTNKKSAVNPPDANYAGLDIYQIMPPEETSAFSASFSQHPGTTDSLFKKQCCLYFPVHRNEEPAWLNIENATRRANFTKLKNISRQSNRDFVVSSPLESNRNWMLDLALDRSLYETQINNIILPNGQPGQGITLPIFGGYIGESSAVFQTIQKLIRIIMRQGENVRLGLGGRKSRQITIMKDEIEWIPNIFQLSTGETQLLNFFLTIIKDFDLSEASFVDMSNVKGIVVIDEIDTHLHTTQQMNVLPELIASFPKVQFIITTHSPLFLLGLKQKLGADGFHAVQMPQGSPVAVEEFSEFGDAYEAFIQTERHKEEINTRIEESQKPLLYVEGDYDIRYLKTAAKLLNREALLDMLRIEDGNGFGNLDKIWRGYENPTNSVLPQKLILLYDCDTKKSDVDKGQVYKRTMPVQLENPIAIGIENLFPEKTILTLEETNPQFIDFQPAVSKRVRNTTVETPAIRSVNKDEKGNMCNWICEHGTKEDFNNFDKIFDLLEEILKSN</sequence>
<dbReference type="EMBL" id="CP030750">
    <property type="protein sequence ID" value="AXA27180.1"/>
    <property type="molecule type" value="Genomic_DNA"/>
</dbReference>
<proteinExistence type="predicted"/>
<feature type="domain" description="Rad50/SbcC-type AAA" evidence="2">
    <location>
        <begin position="6"/>
        <end position="107"/>
    </location>
</feature>
<dbReference type="GO" id="GO:0016887">
    <property type="term" value="F:ATP hydrolysis activity"/>
    <property type="evidence" value="ECO:0007669"/>
    <property type="project" value="InterPro"/>
</dbReference>
<dbReference type="Pfam" id="PF13476">
    <property type="entry name" value="AAA_23"/>
    <property type="match status" value="1"/>
</dbReference>
<dbReference type="PANTHER" id="PTHR43581">
    <property type="entry name" value="ATP/GTP PHOSPHATASE"/>
    <property type="match status" value="1"/>
</dbReference>
<evidence type="ECO:0000259" key="2">
    <source>
        <dbReference type="Pfam" id="PF13476"/>
    </source>
</evidence>
<evidence type="ECO:0000313" key="4">
    <source>
        <dbReference type="Proteomes" id="UP000251617"/>
    </source>
</evidence>
<protein>
    <recommendedName>
        <fullName evidence="5">AAA+ ATPase domain-containing protein</fullName>
    </recommendedName>
</protein>
<gene>
    <name evidence="3" type="ORF">C1S65_24850</name>
</gene>
<dbReference type="RefSeq" id="WP_112899370.1">
    <property type="nucleotide sequence ID" value="NZ_CP030750.1"/>
</dbReference>
<dbReference type="InterPro" id="IPR038729">
    <property type="entry name" value="Rad50/SbcC_AAA"/>
</dbReference>
<evidence type="ECO:0000313" key="3">
    <source>
        <dbReference type="EMBL" id="AXA27180.1"/>
    </source>
</evidence>
<dbReference type="InterPro" id="IPR051396">
    <property type="entry name" value="Bact_Antivir_Def_Nuclease"/>
</dbReference>
<evidence type="ECO:0000259" key="1">
    <source>
        <dbReference type="Pfam" id="PF13304"/>
    </source>
</evidence>
<name>A0AAD0LCZ4_PSEPU</name>
<dbReference type="GO" id="GO:0005524">
    <property type="term" value="F:ATP binding"/>
    <property type="evidence" value="ECO:0007669"/>
    <property type="project" value="InterPro"/>
</dbReference>
<dbReference type="InterPro" id="IPR027417">
    <property type="entry name" value="P-loop_NTPase"/>
</dbReference>
<accession>A0AAD0LCZ4</accession>
<reference evidence="3 4" key="1">
    <citation type="submission" date="2018-06" db="EMBL/GenBank/DDBJ databases">
        <title>The genome of Pseudomonas putida NX-1, a lignin degrader.</title>
        <authorList>
            <person name="Xu Z."/>
        </authorList>
    </citation>
    <scope>NUCLEOTIDE SEQUENCE [LARGE SCALE GENOMIC DNA]</scope>
    <source>
        <strain evidence="3 4">NX-1</strain>
    </source>
</reference>
<dbReference type="InterPro" id="IPR003959">
    <property type="entry name" value="ATPase_AAA_core"/>
</dbReference>
<organism evidence="3 4">
    <name type="scientific">Pseudomonas putida</name>
    <name type="common">Arthrobacter siderocapsulatus</name>
    <dbReference type="NCBI Taxonomy" id="303"/>
    <lineage>
        <taxon>Bacteria</taxon>
        <taxon>Pseudomonadati</taxon>
        <taxon>Pseudomonadota</taxon>
        <taxon>Gammaproteobacteria</taxon>
        <taxon>Pseudomonadales</taxon>
        <taxon>Pseudomonadaceae</taxon>
        <taxon>Pseudomonas</taxon>
    </lineage>
</organism>
<dbReference type="SUPFAM" id="SSF52540">
    <property type="entry name" value="P-loop containing nucleoside triphosphate hydrolases"/>
    <property type="match status" value="1"/>
</dbReference>
<dbReference type="PANTHER" id="PTHR43581:SF2">
    <property type="entry name" value="EXCINUCLEASE ATPASE SUBUNIT"/>
    <property type="match status" value="1"/>
</dbReference>